<dbReference type="Proteomes" id="UP000094385">
    <property type="component" value="Unassembled WGS sequence"/>
</dbReference>
<dbReference type="InterPro" id="IPR029058">
    <property type="entry name" value="AB_hydrolase_fold"/>
</dbReference>
<evidence type="ECO:0000256" key="4">
    <source>
        <dbReference type="ARBA" id="ARBA00022801"/>
    </source>
</evidence>
<comment type="subcellular location">
    <subcellularLocation>
        <location evidence="1">Secreted</location>
    </subcellularLocation>
</comment>
<gene>
    <name evidence="7" type="ORF">LIPSTDRAFT_4637</name>
</gene>
<dbReference type="PANTHER" id="PTHR34043">
    <property type="entry name" value="ALPHA/BETA-HYDROLASES SUPERFAMILY PROTEIN"/>
    <property type="match status" value="1"/>
</dbReference>
<dbReference type="GO" id="GO:0005576">
    <property type="term" value="C:extracellular region"/>
    <property type="evidence" value="ECO:0007669"/>
    <property type="project" value="UniProtKB-SubCell"/>
</dbReference>
<dbReference type="STRING" id="675824.A0A1E3Q405"/>
<evidence type="ECO:0000313" key="7">
    <source>
        <dbReference type="EMBL" id="ODQ72298.1"/>
    </source>
</evidence>
<dbReference type="SUPFAM" id="SSF53474">
    <property type="entry name" value="alpha/beta-Hydrolases"/>
    <property type="match status" value="1"/>
</dbReference>
<keyword evidence="4" id="KW-0378">Hydrolase</keyword>
<dbReference type="AlphaFoldDB" id="A0A1E3Q405"/>
<accession>A0A1E3Q405</accession>
<dbReference type="Pfam" id="PF24708">
    <property type="entry name" value="Lip_C"/>
    <property type="match status" value="1"/>
</dbReference>
<organism evidence="7 8">
    <name type="scientific">Lipomyces starkeyi NRRL Y-11557</name>
    <dbReference type="NCBI Taxonomy" id="675824"/>
    <lineage>
        <taxon>Eukaryota</taxon>
        <taxon>Fungi</taxon>
        <taxon>Dikarya</taxon>
        <taxon>Ascomycota</taxon>
        <taxon>Saccharomycotina</taxon>
        <taxon>Lipomycetes</taxon>
        <taxon>Lipomycetales</taxon>
        <taxon>Lipomycetaceae</taxon>
        <taxon>Lipomyces</taxon>
    </lineage>
</organism>
<keyword evidence="5" id="KW-0443">Lipid metabolism</keyword>
<evidence type="ECO:0000256" key="5">
    <source>
        <dbReference type="ARBA" id="ARBA00023098"/>
    </source>
</evidence>
<dbReference type="OrthoDB" id="206848at2759"/>
<keyword evidence="2" id="KW-0964">Secreted</keyword>
<keyword evidence="3" id="KW-0732">Signal</keyword>
<evidence type="ECO:0000256" key="1">
    <source>
        <dbReference type="ARBA" id="ARBA00004613"/>
    </source>
</evidence>
<dbReference type="EMBL" id="KV454296">
    <property type="protein sequence ID" value="ODQ72298.1"/>
    <property type="molecule type" value="Genomic_DNA"/>
</dbReference>
<feature type="domain" description="Lipase-like C-terminal" evidence="6">
    <location>
        <begin position="148"/>
        <end position="319"/>
    </location>
</feature>
<dbReference type="InterPro" id="IPR056304">
    <property type="entry name" value="Lip-like_C"/>
</dbReference>
<dbReference type="GO" id="GO:0016787">
    <property type="term" value="F:hydrolase activity"/>
    <property type="evidence" value="ECO:0007669"/>
    <property type="project" value="UniProtKB-KW"/>
</dbReference>
<dbReference type="Gene3D" id="3.40.50.1820">
    <property type="entry name" value="alpha/beta hydrolase"/>
    <property type="match status" value="1"/>
</dbReference>
<keyword evidence="8" id="KW-1185">Reference proteome</keyword>
<evidence type="ECO:0000259" key="6">
    <source>
        <dbReference type="Pfam" id="PF24708"/>
    </source>
</evidence>
<dbReference type="GO" id="GO:0006629">
    <property type="term" value="P:lipid metabolic process"/>
    <property type="evidence" value="ECO:0007669"/>
    <property type="project" value="UniProtKB-KW"/>
</dbReference>
<protein>
    <recommendedName>
        <fullName evidence="6">Lipase-like C-terminal domain-containing protein</fullName>
    </recommendedName>
</protein>
<evidence type="ECO:0000256" key="3">
    <source>
        <dbReference type="ARBA" id="ARBA00022729"/>
    </source>
</evidence>
<reference evidence="7 8" key="1">
    <citation type="journal article" date="2016" name="Proc. Natl. Acad. Sci. U.S.A.">
        <title>Comparative genomics of biotechnologically important yeasts.</title>
        <authorList>
            <person name="Riley R."/>
            <person name="Haridas S."/>
            <person name="Wolfe K.H."/>
            <person name="Lopes M.R."/>
            <person name="Hittinger C.T."/>
            <person name="Goeker M."/>
            <person name="Salamov A.A."/>
            <person name="Wisecaver J.H."/>
            <person name="Long T.M."/>
            <person name="Calvey C.H."/>
            <person name="Aerts A.L."/>
            <person name="Barry K.W."/>
            <person name="Choi C."/>
            <person name="Clum A."/>
            <person name="Coughlan A.Y."/>
            <person name="Deshpande S."/>
            <person name="Douglass A.P."/>
            <person name="Hanson S.J."/>
            <person name="Klenk H.-P."/>
            <person name="LaButti K.M."/>
            <person name="Lapidus A."/>
            <person name="Lindquist E.A."/>
            <person name="Lipzen A.M."/>
            <person name="Meier-Kolthoff J.P."/>
            <person name="Ohm R.A."/>
            <person name="Otillar R.P."/>
            <person name="Pangilinan J.L."/>
            <person name="Peng Y."/>
            <person name="Rokas A."/>
            <person name="Rosa C.A."/>
            <person name="Scheuner C."/>
            <person name="Sibirny A.A."/>
            <person name="Slot J.C."/>
            <person name="Stielow J.B."/>
            <person name="Sun H."/>
            <person name="Kurtzman C.P."/>
            <person name="Blackwell M."/>
            <person name="Grigoriev I.V."/>
            <person name="Jeffries T.W."/>
        </authorList>
    </citation>
    <scope>NUCLEOTIDE SEQUENCE [LARGE SCALE GENOMIC DNA]</scope>
    <source>
        <strain evidence="7 8">NRRL Y-11557</strain>
    </source>
</reference>
<evidence type="ECO:0000313" key="8">
    <source>
        <dbReference type="Proteomes" id="UP000094385"/>
    </source>
</evidence>
<evidence type="ECO:0000256" key="2">
    <source>
        <dbReference type="ARBA" id="ARBA00022525"/>
    </source>
</evidence>
<proteinExistence type="predicted"/>
<sequence>MDTDDSNALDNLRNLAKQLRLENLPEDKTVPIVMVPGFSGWGTPLFGAINYWGGIENIPKLLVERGYTVIVTPLGPISSNWERACELYRQLTFGKFSFFNLKTEEINDIHDVDVDYGNYFNDSSIRPRTTTTKGRKRAILYSKSQDKYKNWTWNEDNKVHFICHSQGGNTVRYLISLMSRGSADLHPKYFGTGGRDNWAISVATLGTPHNGTTIIDVLQNFFSGSTDAAIKLLARLFATISFGTPEKRFYDLQLDHWGICRIEINGKLETFQKMRERLESNNGPVSTWLKSNYNGFYDNSIEGVHDLHMKTVPTSKHVYYFSFSFHSTIPFPSRWPSWTIEAIDSFPIPLVDFIRKVLYSIPFVNIGAWIITRFLDSFGNNVGWPILLSLISVRDLTQWGTQSVANRLLREIDYNVTLPPPGKYLPRKDVIPLMLPTVYAMGGQDLTPVQKDMLGPNLGDWYLNDGIVNTESMRGPGDSIVRKISAFPTSSINSDDVRGIFWHFGVNDQMDHADEIGVFIEQDTAKSTNDMYINLAEIISRLSSSSKSPEAEEVQ</sequence>
<dbReference type="PANTHER" id="PTHR34043:SF3">
    <property type="entry name" value="ALPHA_BETA-HYDROLASES SUPERFAMILY PROTEIN"/>
    <property type="match status" value="1"/>
</dbReference>
<name>A0A1E3Q405_LIPST</name>